<reference evidence="1 2" key="1">
    <citation type="journal article" date="2019" name="Nat. Ecol. Evol.">
        <title>Megaphylogeny resolves global patterns of mushroom evolution.</title>
        <authorList>
            <person name="Varga T."/>
            <person name="Krizsan K."/>
            <person name="Foldi C."/>
            <person name="Dima B."/>
            <person name="Sanchez-Garcia M."/>
            <person name="Sanchez-Ramirez S."/>
            <person name="Szollosi G.J."/>
            <person name="Szarkandi J.G."/>
            <person name="Papp V."/>
            <person name="Albert L."/>
            <person name="Andreopoulos W."/>
            <person name="Angelini C."/>
            <person name="Antonin V."/>
            <person name="Barry K.W."/>
            <person name="Bougher N.L."/>
            <person name="Buchanan P."/>
            <person name="Buyck B."/>
            <person name="Bense V."/>
            <person name="Catcheside P."/>
            <person name="Chovatia M."/>
            <person name="Cooper J."/>
            <person name="Damon W."/>
            <person name="Desjardin D."/>
            <person name="Finy P."/>
            <person name="Geml J."/>
            <person name="Haridas S."/>
            <person name="Hughes K."/>
            <person name="Justo A."/>
            <person name="Karasinski D."/>
            <person name="Kautmanova I."/>
            <person name="Kiss B."/>
            <person name="Kocsube S."/>
            <person name="Kotiranta H."/>
            <person name="LaButti K.M."/>
            <person name="Lechner B.E."/>
            <person name="Liimatainen K."/>
            <person name="Lipzen A."/>
            <person name="Lukacs Z."/>
            <person name="Mihaltcheva S."/>
            <person name="Morgado L.N."/>
            <person name="Niskanen T."/>
            <person name="Noordeloos M.E."/>
            <person name="Ohm R.A."/>
            <person name="Ortiz-Santana B."/>
            <person name="Ovrebo C."/>
            <person name="Racz N."/>
            <person name="Riley R."/>
            <person name="Savchenko A."/>
            <person name="Shiryaev A."/>
            <person name="Soop K."/>
            <person name="Spirin V."/>
            <person name="Szebenyi C."/>
            <person name="Tomsovsky M."/>
            <person name="Tulloss R.E."/>
            <person name="Uehling J."/>
            <person name="Grigoriev I.V."/>
            <person name="Vagvolgyi C."/>
            <person name="Papp T."/>
            <person name="Martin F.M."/>
            <person name="Miettinen O."/>
            <person name="Hibbett D.S."/>
            <person name="Nagy L.G."/>
        </authorList>
    </citation>
    <scope>NUCLEOTIDE SEQUENCE [LARGE SCALE GENOMIC DNA]</scope>
    <source>
        <strain evidence="1 2">NL-1719</strain>
    </source>
</reference>
<dbReference type="EMBL" id="ML208294">
    <property type="protein sequence ID" value="TFK71685.1"/>
    <property type="molecule type" value="Genomic_DNA"/>
</dbReference>
<accession>A0ACD3B0Y8</accession>
<evidence type="ECO:0000313" key="1">
    <source>
        <dbReference type="EMBL" id="TFK71685.1"/>
    </source>
</evidence>
<name>A0ACD3B0Y8_9AGAR</name>
<sequence length="421" mass="43317">MPPPAAAASSSSVIPPSIAALSASQFQNRTYSYSSSSRTRPATSPLASPSGTVAWSTTRSSSSPYCSSFSSSTASIASTSSYPPKSGPPPPLPVSDAIANFRPTSRQVISAIAPHVFDERPRRKRSTSSIATRTSVVSRSPSGRSSSTSPSARNNYYRGGSSGSNNGHSSPGYYIGGAGTKSSGNSASGTGRDGSSSANSPSTSTASTTTSTPKSTPTKSSTSTSKTGDTASGTGSGNGRGSKSTPPGVPTKLGTNAATAKTITPATSHSAAAAVNNIAEARMDMMSMSMRGPGGQTHFHTYHYGGPMLGRHVKSRSAMSTITKSSPLRMAAVISFDEASLCDDSDELTKDAADAEAKGKILGENDRLGLDDEKKQHHLDLTSSPPFSNALNQDGTANSASITTRPTRKSPWQKLRWTTLK</sequence>
<evidence type="ECO:0000313" key="2">
    <source>
        <dbReference type="Proteomes" id="UP000308600"/>
    </source>
</evidence>
<dbReference type="Proteomes" id="UP000308600">
    <property type="component" value="Unassembled WGS sequence"/>
</dbReference>
<keyword evidence="2" id="KW-1185">Reference proteome</keyword>
<organism evidence="1 2">
    <name type="scientific">Pluteus cervinus</name>
    <dbReference type="NCBI Taxonomy" id="181527"/>
    <lineage>
        <taxon>Eukaryota</taxon>
        <taxon>Fungi</taxon>
        <taxon>Dikarya</taxon>
        <taxon>Basidiomycota</taxon>
        <taxon>Agaricomycotina</taxon>
        <taxon>Agaricomycetes</taxon>
        <taxon>Agaricomycetidae</taxon>
        <taxon>Agaricales</taxon>
        <taxon>Pluteineae</taxon>
        <taxon>Pluteaceae</taxon>
        <taxon>Pluteus</taxon>
    </lineage>
</organism>
<protein>
    <submittedName>
        <fullName evidence="1">Uncharacterized protein</fullName>
    </submittedName>
</protein>
<gene>
    <name evidence="1" type="ORF">BDN72DRAFT_895393</name>
</gene>
<proteinExistence type="predicted"/>